<evidence type="ECO:0000313" key="2">
    <source>
        <dbReference type="EMBL" id="AIN98517.1"/>
    </source>
</evidence>
<organism evidence="2 3">
    <name type="scientific">Leishmania panamensis</name>
    <dbReference type="NCBI Taxonomy" id="5679"/>
    <lineage>
        <taxon>Eukaryota</taxon>
        <taxon>Discoba</taxon>
        <taxon>Euglenozoa</taxon>
        <taxon>Kinetoplastea</taxon>
        <taxon>Metakinetoplastina</taxon>
        <taxon>Trypanosomatida</taxon>
        <taxon>Trypanosomatidae</taxon>
        <taxon>Leishmaniinae</taxon>
        <taxon>Leishmania</taxon>
        <taxon>Leishmania guyanensis species complex</taxon>
    </lineage>
</organism>
<sequence>MDDTSFLSGLSNLNEGIGETTYGRCISIFVISCEPSLDELAVRLGGPGCPWETVHLPMQQPVVLYCHPDARVARRATELAFATKAYAESPEADADDVHPSRDMVAMDVLTSTTISAAGSTLATCTVFAMSASGLVTELTAATEVLDGACDAEVARGALQPPLHVCIYWVIGEMLPGYTPPAVDETKTGESDDAEDEGTAHGWEDEKGESEGSRGGGAPAPLTPTALENVATIPLSPGELLALASPPQPAFTEVSVAVVEKRDGETTAPGEVPAHSTPTHDSNNGNDACPRKNHGTVTVGSEEGHWTSNGVTTNNEGSSAATPPAEMAAATVHDEEASDEQGGDVEKAAAGVSARSNSPILLGLFSAHDDVVAPAVTWTADRDDDGSGALALGKDGQPVASAAFPALSSPLHCKTPRRQRPRNYRSSTVQMEMFPEMARSSQGGGERDATTENSVQISEDDDDAENVAPAMAHIRLPLPLPPAEETVQSHVGYSAPQEVAPALDPDVMTHVQVSNEAATSYNNVLTPLSSNAVTDGALGHQRQAPPTLEAHHGTTVALKAPPSPRPTVENLFEGANSTALIVIVGVVAIYNASDATDPHRIVSVELTTASVDKRNTPDPPAPYTSTFSFCTMPALRGLAAAVPQVSRPVLLFSRSQNDANSTADDDGTDVAGAAADVPPVLHATCTLTEQVTSTEEGTPSDCTWTTLWTSAADVASGHGLPSLSAFSPASTSPISLEVRFTGDNGDVVLTQWTYMTVSAYRDAVLNLRSCVPGKVAQPVLQMLLIGEPRSKARKKMLSRRDPLMATVWVSSTSSSDSTRAGGVAHRAVAVSTAYDIVQQPVSVPLRGPLVYVAVQPSSSSSVWHSQPIFSRIFSSVWTPLTASLRDGDLCADSSSSHEAVLYYRVVDASTAAAAAELSWLPASPREEPGAFHKSSETEELREVTITVQPSATFIPALPPSTGRHTSTGISTVAGESNMAFRSASAWNLVLCHAMTRAVLAEASLAAGVLTYHCFLPVLRDRRTASGKCGSLGTAGIIRPGASSASEAAYLPWEVLLVPAAGLPKRDCGASTPSKLGAGAMRPNTRSAAPTTPSSRDGSLASPKATSVADPNAWSGPMWISSSALYAAPSIGTQWKTSICVSSPPASLTVAAPTLCSPPAALSSQFKVTCAIRSHTLGTDSAVFCLRSLRLVPSSVPCGVQAPPTGASLLSPSQVQLWFTTSGSSSEEVRAAWGTADVPSVKVVQHAWAPTVPTSRSYCTPALHVDAEGQLESTGLPVLLSTTNARARLCVALTTSAEITTASDGAADTEALRRCVAMVRKRAIHCYKKNHTSSNTEQGSHEGENQQRAKPQLTEEQMAEVFVQCVNAVAMSVDNYAEVDLSPSLVAASERPGKTRHRLLLSSVSGTIRMSHHMVLELQGQWIKMPSRVTVVSEDYMPSPRMWALRRSCVVRHPDLPPRAVCSRMGVSEEIPLTQKVLEAYMGYDVVVQSVPLDYTDPSEYAVQSRLPGLLYDEFVVQMKQQEEWLRPYCETVRIESSGPVAAPLRRGGRVAATAEGSANDNNDTAFKETAELFDNIFGPTGLAHASYVSGSSRKVAVVHFFFGDAYTTRTVLNVSCTTSAAARGKIANVPTQVYGNGYNPLPLSPGGSVPSMKKVTAGSAASSSSSVQVLCDSLTRSSTLYSVLPASIAVHQFPDESHHRYPSELTWYHGSLSIESEEEQRRREEGETAWKRGLAEERLGPHQKPSSLVVSAITQHPYDCLPLVVEPSLTRCADGRYYIVFGGLSTTTGTALSSVYVFDDTVQTWQRLRPRLSTCDMISLSTPAATPMPRYGHTAVYRPADGAIYVFGGRGHCDGAAALVYGDVWRMSWDAGAGTVAATELHCTWADAPSAAAGDSENHISFSMLTGDFGGRLARWRHAAVLHNDYIVVLGGQSSTGACCSCAEVLYLDLTTQEWTARRSFGTEVPCPRYGLTATVASGGAALYIFGGRGHEQSKAGPLNSVAHSGNPPRSDVNGDAADRDEEQSVVALSDFFKMDLITRMWSRVEPNGTVRPPALELADMTSCILDGCPVILLVGGRTNDAVVATPTAEPAGAAQLMVFLFSTATLFWRTVCMDCTPVAARFGLRVVASAVSAEALRLRRKTRNAQRADSSCVRRALPSRGQHIGSILVVGGLPLEEADVAQTPPVISVLLAAGSGSAAASRCVASVSRAMGESLSSQQRPLTPWPPTVSRATAMRRPMTGQTRTASCKPHPQPPGHHRVPATAPGWPNTFPSMRAGGDGSYEYYGAAGALALSTTSPVAFCHLAEHSPGPSSVSGRATTAPTPLGLHHHPSCYSTLTPWQQRRLVRRLYTQGIEKRAVVRQQMQAQVDKERSTPAFRANRSWRRSPGVRRSLIQAGQLSAPLHRPPNGTTAAVSEASMLPAAQNTIAANVGDCANVSLSHRNLPNAFHVRVRRSGSTSCSSSLTTSSSIRSSVSSCGDSEWDAEVVELPPENASSTGLSGKGDKSDSECAKNVEEEEEAGAEASEVESVASEPDDALAGTAAILHDNSAKAAQKEAVVAENESEASKSWEENDDHFENASSGNSSAVLQSRNAVVTSTGATVLIPMLWYVPPADMENEEEKVEGEEDDASVATSSEAFAAPVASSPSHTDEVSPDAEVEEERSREVEQQAPEEPATPPLAPLVANGNAVAGNEAAATPISLETREEEDEVNSMEKDDDYADADWENISKAEESDDHEDGVKSESSAESRSAIREVVEGSQEVLTPLLAPREHATLLLSPLPQEACYMSEPTDHEMSSDRVTESVDDAKVAVVPVEELSEVATTSSLSSPTEAAALPSTNPDSYAHGSDVAEKPFGAFSEEADFPNIADEGDGMYSRASSLADVLAVVVPAVEAPAAPVSSLQSSHAGAEQDNSEVSSSPAVGTPHLAAVEEDDKAKAVLEESQQNTDAVVEQLPATPPTPSSTSFAVPDPAAESPMPASFSYNRGDSIQGAEAEALHTTATPPQEVVELPLAGPADIGDGDASDEVETPIDEGEVATPPLVAEQPEEKARLSDVSGGEDVVAANTAQPSDQQRITPPPSILSDALEGLAGVPSLLALSVANEHVDDAGEATTSPPAHEEPEQIVKEDTSVLELEGSSWGDQADGPAVEAVPAEDRSDAEHEEEDAEELPCPGSKAEVEESQYTEKLQDDSDLSELSGVQDGAVKSGVAAAADVNKEAVKQSSAAMMQPQHGGMSMGEEQVDAPVTASAAVSSVHNDGDSALSTPAASQGEEKREYGDWEGLNEDSGPAATFSNVEDAVVAKQSVSAFPMPTHEETPDSWSELSPAEEDAPLQENQFAPGSAESSKSKKDDVVLLSDEVNAWELSTPASAASTYSKEETPATQANASLPPQVVAEDAYEEPDTQASSEEEVEGTTVELNDGRDLLDRRRGVVETLQEDDFDF</sequence>
<feature type="compositionally biased region" description="Low complexity" evidence="1">
    <location>
        <begin position="2682"/>
        <end position="2697"/>
    </location>
</feature>
<dbReference type="SUPFAM" id="SSF117281">
    <property type="entry name" value="Kelch motif"/>
    <property type="match status" value="1"/>
</dbReference>
<dbReference type="Gene3D" id="2.120.10.80">
    <property type="entry name" value="Kelch-type beta propeller"/>
    <property type="match status" value="2"/>
</dbReference>
<feature type="compositionally biased region" description="Basic and acidic residues" evidence="1">
    <location>
        <begin position="3117"/>
        <end position="3129"/>
    </location>
</feature>
<feature type="region of interest" description="Disordered" evidence="1">
    <location>
        <begin position="2897"/>
        <end position="3082"/>
    </location>
</feature>
<feature type="region of interest" description="Disordered" evidence="1">
    <location>
        <begin position="436"/>
        <end position="462"/>
    </location>
</feature>
<dbReference type="KEGG" id="lpan:LPMP_230670"/>
<feature type="region of interest" description="Disordered" evidence="1">
    <location>
        <begin position="1994"/>
        <end position="2019"/>
    </location>
</feature>
<feature type="region of interest" description="Disordered" evidence="1">
    <location>
        <begin position="2455"/>
        <end position="2477"/>
    </location>
</feature>
<feature type="region of interest" description="Disordered" evidence="1">
    <location>
        <begin position="1326"/>
        <end position="1349"/>
    </location>
</feature>
<feature type="compositionally biased region" description="Basic and acidic residues" evidence="1">
    <location>
        <begin position="2739"/>
        <end position="2754"/>
    </location>
</feature>
<feature type="compositionally biased region" description="Polar residues" evidence="1">
    <location>
        <begin position="3065"/>
        <end position="3075"/>
    </location>
</feature>
<feature type="compositionally biased region" description="Low complexity" evidence="1">
    <location>
        <begin position="319"/>
        <end position="330"/>
    </location>
</feature>
<feature type="compositionally biased region" description="Acidic residues" evidence="1">
    <location>
        <begin position="3396"/>
        <end position="3412"/>
    </location>
</feature>
<proteinExistence type="predicted"/>
<feature type="compositionally biased region" description="Polar residues" evidence="1">
    <location>
        <begin position="305"/>
        <end position="318"/>
    </location>
</feature>
<feature type="compositionally biased region" description="Basic and acidic residues" evidence="1">
    <location>
        <begin position="197"/>
        <end position="211"/>
    </location>
</feature>
<dbReference type="InterPro" id="IPR006652">
    <property type="entry name" value="Kelch_1"/>
</dbReference>
<evidence type="ECO:0000256" key="1">
    <source>
        <dbReference type="SAM" id="MobiDB-lite"/>
    </source>
</evidence>
<gene>
    <name evidence="2" type="ORF">LPMP_230670</name>
</gene>
<dbReference type="EMBL" id="CP009392">
    <property type="protein sequence ID" value="AIN98517.1"/>
    <property type="molecule type" value="Genomic_DNA"/>
</dbReference>
<feature type="compositionally biased region" description="Polar residues" evidence="1">
    <location>
        <begin position="1082"/>
        <end position="1095"/>
    </location>
</feature>
<protein>
    <submittedName>
        <fullName evidence="2">Uncharacterized protein</fullName>
    </submittedName>
</protein>
<dbReference type="VEuPathDB" id="TriTrypDB:LPMP_230670"/>
<dbReference type="InterPro" id="IPR015915">
    <property type="entry name" value="Kelch-typ_b-propeller"/>
</dbReference>
<feature type="compositionally biased region" description="Low complexity" evidence="1">
    <location>
        <begin position="3245"/>
        <end position="3254"/>
    </location>
</feature>
<reference evidence="2 3" key="1">
    <citation type="journal article" date="2015" name="Sci. Rep.">
        <title>The genome of Leishmania panamensis: insights into genomics of the L. (Viannia) subgenus.</title>
        <authorList>
            <person name="Llanes A."/>
            <person name="Restrepo C.M."/>
            <person name="Vecchio G.D."/>
            <person name="Anguizola F.J."/>
            <person name="Lleonart R."/>
        </authorList>
    </citation>
    <scope>NUCLEOTIDE SEQUENCE [LARGE SCALE GENOMIC DNA]</scope>
    <source>
        <strain evidence="2 3">MHOM/PA/94/PSC-1</strain>
    </source>
</reference>
<feature type="compositionally biased region" description="Acidic residues" evidence="1">
    <location>
        <begin position="3019"/>
        <end position="3035"/>
    </location>
</feature>
<dbReference type="eggNOG" id="ENOG502RSJ5">
    <property type="taxonomic scope" value="Eukaryota"/>
</dbReference>
<feature type="compositionally biased region" description="Polar residues" evidence="1">
    <location>
        <begin position="2579"/>
        <end position="2588"/>
    </location>
</feature>
<feature type="region of interest" description="Disordered" evidence="1">
    <location>
        <begin position="2616"/>
        <end position="2754"/>
    </location>
</feature>
<accession>A0A088RQX8</accession>
<feature type="region of interest" description="Disordered" evidence="1">
    <location>
        <begin position="3106"/>
        <end position="3200"/>
    </location>
</feature>
<dbReference type="GeneID" id="22575271"/>
<dbReference type="VEuPathDB" id="TriTrypDB:LPAL13_230013700"/>
<feature type="compositionally biased region" description="Basic and acidic residues" evidence="1">
    <location>
        <begin position="2502"/>
        <end position="2514"/>
    </location>
</feature>
<feature type="region of interest" description="Disordered" evidence="1">
    <location>
        <begin position="262"/>
        <end position="340"/>
    </location>
</feature>
<dbReference type="OrthoDB" id="10251809at2759"/>
<feature type="compositionally biased region" description="Low complexity" evidence="1">
    <location>
        <begin position="2522"/>
        <end position="2532"/>
    </location>
</feature>
<feature type="region of interest" description="Disordered" evidence="1">
    <location>
        <begin position="2820"/>
        <end position="2848"/>
    </location>
</feature>
<name>A0A088RQX8_LEIPA</name>
<feature type="compositionally biased region" description="Acidic residues" evidence="1">
    <location>
        <begin position="2616"/>
        <end position="2630"/>
    </location>
</feature>
<feature type="region of interest" description="Disordered" evidence="1">
    <location>
        <begin position="3216"/>
        <end position="3290"/>
    </location>
</feature>
<feature type="region of interest" description="Disordered" evidence="1">
    <location>
        <begin position="2489"/>
        <end position="2534"/>
    </location>
</feature>
<evidence type="ECO:0000313" key="3">
    <source>
        <dbReference type="Proteomes" id="UP000063063"/>
    </source>
</evidence>
<dbReference type="PANTHER" id="PTHR23244">
    <property type="entry name" value="KELCH REPEAT DOMAIN"/>
    <property type="match status" value="1"/>
</dbReference>
<feature type="compositionally biased region" description="Polar residues" evidence="1">
    <location>
        <begin position="3366"/>
        <end position="3388"/>
    </location>
</feature>
<feature type="region of interest" description="Disordered" evidence="1">
    <location>
        <begin position="3307"/>
        <end position="3420"/>
    </location>
</feature>
<feature type="region of interest" description="Disordered" evidence="1">
    <location>
        <begin position="2237"/>
        <end position="2267"/>
    </location>
</feature>
<feature type="region of interest" description="Disordered" evidence="1">
    <location>
        <begin position="1070"/>
        <end position="1107"/>
    </location>
</feature>
<feature type="compositionally biased region" description="Low complexity" evidence="1">
    <location>
        <begin position="2455"/>
        <end position="2476"/>
    </location>
</feature>
<dbReference type="Pfam" id="PF01344">
    <property type="entry name" value="Kelch_1"/>
    <property type="match status" value="1"/>
</dbReference>
<feature type="compositionally biased region" description="Polar residues" evidence="1">
    <location>
        <begin position="2821"/>
        <end position="2842"/>
    </location>
</feature>
<keyword evidence="3" id="KW-1185">Reference proteome</keyword>
<feature type="region of interest" description="Disordered" evidence="1">
    <location>
        <begin position="180"/>
        <end position="223"/>
    </location>
</feature>
<dbReference type="Proteomes" id="UP000063063">
    <property type="component" value="Chromosome 23"/>
</dbReference>
<dbReference type="RefSeq" id="XP_010699224.1">
    <property type="nucleotide sequence ID" value="XM_010700922.1"/>
</dbReference>
<feature type="compositionally biased region" description="Acidic residues" evidence="1">
    <location>
        <begin position="2705"/>
        <end position="2725"/>
    </location>
</feature>
<feature type="compositionally biased region" description="Polar residues" evidence="1">
    <location>
        <begin position="275"/>
        <end position="285"/>
    </location>
</feature>
<feature type="compositionally biased region" description="Polar residues" evidence="1">
    <location>
        <begin position="3333"/>
        <end position="3344"/>
    </location>
</feature>
<feature type="region of interest" description="Disordered" evidence="1">
    <location>
        <begin position="2554"/>
        <end position="2588"/>
    </location>
</feature>
<dbReference type="PANTHER" id="PTHR23244:SF493">
    <property type="entry name" value="GALACTOSE OXIDASE, CENTRAL DOMAIN FAMILY PROTEIN"/>
    <property type="match status" value="1"/>
</dbReference>